<evidence type="ECO:0000313" key="1">
    <source>
        <dbReference type="EMBL" id="KAI4299867.1"/>
    </source>
</evidence>
<dbReference type="Proteomes" id="UP000828941">
    <property type="component" value="Chromosome 13"/>
</dbReference>
<proteinExistence type="predicted"/>
<evidence type="ECO:0000313" key="2">
    <source>
        <dbReference type="Proteomes" id="UP000828941"/>
    </source>
</evidence>
<gene>
    <name evidence="1" type="ORF">L6164_033288</name>
</gene>
<organism evidence="1 2">
    <name type="scientific">Bauhinia variegata</name>
    <name type="common">Purple orchid tree</name>
    <name type="synonym">Phanera variegata</name>
    <dbReference type="NCBI Taxonomy" id="167791"/>
    <lineage>
        <taxon>Eukaryota</taxon>
        <taxon>Viridiplantae</taxon>
        <taxon>Streptophyta</taxon>
        <taxon>Embryophyta</taxon>
        <taxon>Tracheophyta</taxon>
        <taxon>Spermatophyta</taxon>
        <taxon>Magnoliopsida</taxon>
        <taxon>eudicotyledons</taxon>
        <taxon>Gunneridae</taxon>
        <taxon>Pentapetalae</taxon>
        <taxon>rosids</taxon>
        <taxon>fabids</taxon>
        <taxon>Fabales</taxon>
        <taxon>Fabaceae</taxon>
        <taxon>Cercidoideae</taxon>
        <taxon>Cercideae</taxon>
        <taxon>Bauhiniinae</taxon>
        <taxon>Bauhinia</taxon>
    </lineage>
</organism>
<reference evidence="1 2" key="1">
    <citation type="journal article" date="2022" name="DNA Res.">
        <title>Chromosomal-level genome assembly of the orchid tree Bauhinia variegata (Leguminosae; Cercidoideae) supports the allotetraploid origin hypothesis of Bauhinia.</title>
        <authorList>
            <person name="Zhong Y."/>
            <person name="Chen Y."/>
            <person name="Zheng D."/>
            <person name="Pang J."/>
            <person name="Liu Y."/>
            <person name="Luo S."/>
            <person name="Meng S."/>
            <person name="Qian L."/>
            <person name="Wei D."/>
            <person name="Dai S."/>
            <person name="Zhou R."/>
        </authorList>
    </citation>
    <scope>NUCLEOTIDE SEQUENCE [LARGE SCALE GENOMIC DNA]</scope>
    <source>
        <strain evidence="1">BV-YZ2020</strain>
    </source>
</reference>
<protein>
    <submittedName>
        <fullName evidence="1">Uncharacterized protein</fullName>
    </submittedName>
</protein>
<name>A0ACB9KRG6_BAUVA</name>
<comment type="caution">
    <text evidence="1">The sequence shown here is derived from an EMBL/GenBank/DDBJ whole genome shotgun (WGS) entry which is preliminary data.</text>
</comment>
<accession>A0ACB9KRG6</accession>
<dbReference type="EMBL" id="CM039438">
    <property type="protein sequence ID" value="KAI4299867.1"/>
    <property type="molecule type" value="Genomic_DNA"/>
</dbReference>
<sequence>MTRLLPLALSLALILPLATVAAPPPSPLTNHGGPLLGANGNLDVSILWYGPVTKVQKRSILTFLKSLNANAGALQPQVSQWWDIVGSYSSGPRINVRVVNNVADPNYSLGKVLIKDFIKMLLPKATGGKPNTLVIIVAVKGVTVQDMCAGHCTQHDFIGDQAYVAVGDPEAECPECAAPFVQSSPPVKPPSGNLAADTMVRLLAKGLAGAVTNPLKTGFYANGPDDEILDASSVCDDIGNFQINPSNGGAFNAHGFKGKKFLVPAIWNPKTSSCWTPL</sequence>
<keyword evidence="2" id="KW-1185">Reference proteome</keyword>